<feature type="region of interest" description="Disordered" evidence="3">
    <location>
        <begin position="218"/>
        <end position="267"/>
    </location>
</feature>
<feature type="transmembrane region" description="Helical" evidence="4">
    <location>
        <begin position="778"/>
        <end position="797"/>
    </location>
</feature>
<feature type="region of interest" description="Disordered" evidence="3">
    <location>
        <begin position="510"/>
        <end position="542"/>
    </location>
</feature>
<feature type="compositionally biased region" description="Basic and acidic residues" evidence="3">
    <location>
        <begin position="218"/>
        <end position="233"/>
    </location>
</feature>
<dbReference type="SUPFAM" id="SSF47473">
    <property type="entry name" value="EF-hand"/>
    <property type="match status" value="1"/>
</dbReference>
<dbReference type="GO" id="GO:0005509">
    <property type="term" value="F:calcium ion binding"/>
    <property type="evidence" value="ECO:0007669"/>
    <property type="project" value="InterPro"/>
</dbReference>
<evidence type="ECO:0000259" key="5">
    <source>
        <dbReference type="PROSITE" id="PS50222"/>
    </source>
</evidence>
<evidence type="ECO:0000256" key="2">
    <source>
        <dbReference type="SAM" id="Coils"/>
    </source>
</evidence>
<dbReference type="AlphaFoldDB" id="A0A7S0CT69"/>
<reference evidence="6" key="1">
    <citation type="submission" date="2021-01" db="EMBL/GenBank/DDBJ databases">
        <authorList>
            <person name="Corre E."/>
            <person name="Pelletier E."/>
            <person name="Niang G."/>
            <person name="Scheremetjew M."/>
            <person name="Finn R."/>
            <person name="Kale V."/>
            <person name="Holt S."/>
            <person name="Cochrane G."/>
            <person name="Meng A."/>
            <person name="Brown T."/>
            <person name="Cohen L."/>
        </authorList>
    </citation>
    <scope>NUCLEOTIDE SEQUENCE</scope>
    <source>
        <strain evidence="6">CCMP2058</strain>
    </source>
</reference>
<dbReference type="InterPro" id="IPR018247">
    <property type="entry name" value="EF_Hand_1_Ca_BS"/>
</dbReference>
<feature type="compositionally biased region" description="Basic and acidic residues" evidence="3">
    <location>
        <begin position="520"/>
        <end position="534"/>
    </location>
</feature>
<dbReference type="Gene3D" id="1.10.238.10">
    <property type="entry name" value="EF-hand"/>
    <property type="match status" value="1"/>
</dbReference>
<keyword evidence="4" id="KW-0472">Membrane</keyword>
<gene>
    <name evidence="6" type="ORF">LAMO00422_LOCUS2291</name>
</gene>
<feature type="domain" description="EF-hand" evidence="5">
    <location>
        <begin position="46"/>
        <end position="81"/>
    </location>
</feature>
<dbReference type="PROSITE" id="PS00018">
    <property type="entry name" value="EF_HAND_1"/>
    <property type="match status" value="1"/>
</dbReference>
<dbReference type="PROSITE" id="PS50222">
    <property type="entry name" value="EF_HAND_2"/>
    <property type="match status" value="2"/>
</dbReference>
<keyword evidence="1" id="KW-0106">Calcium</keyword>
<feature type="coiled-coil region" evidence="2">
    <location>
        <begin position="373"/>
        <end position="443"/>
    </location>
</feature>
<keyword evidence="4" id="KW-0812">Transmembrane</keyword>
<feature type="region of interest" description="Disordered" evidence="3">
    <location>
        <begin position="158"/>
        <end position="196"/>
    </location>
</feature>
<evidence type="ECO:0000256" key="4">
    <source>
        <dbReference type="SAM" id="Phobius"/>
    </source>
</evidence>
<feature type="domain" description="EF-hand" evidence="5">
    <location>
        <begin position="9"/>
        <end position="44"/>
    </location>
</feature>
<evidence type="ECO:0000256" key="1">
    <source>
        <dbReference type="ARBA" id="ARBA00022837"/>
    </source>
</evidence>
<keyword evidence="2" id="KW-0175">Coiled coil</keyword>
<protein>
    <recommendedName>
        <fullName evidence="5">EF-hand domain-containing protein</fullName>
    </recommendedName>
</protein>
<accession>A0A7S0CT69</accession>
<proteinExistence type="predicted"/>
<evidence type="ECO:0000256" key="3">
    <source>
        <dbReference type="SAM" id="MobiDB-lite"/>
    </source>
</evidence>
<dbReference type="InterPro" id="IPR011992">
    <property type="entry name" value="EF-hand-dom_pair"/>
</dbReference>
<name>A0A7S0CT69_9EUKA</name>
<evidence type="ECO:0000313" key="6">
    <source>
        <dbReference type="EMBL" id="CAD8432794.1"/>
    </source>
</evidence>
<dbReference type="InterPro" id="IPR002048">
    <property type="entry name" value="EF_hand_dom"/>
</dbReference>
<keyword evidence="4" id="KW-1133">Transmembrane helix</keyword>
<dbReference type="Pfam" id="PF13499">
    <property type="entry name" value="EF-hand_7"/>
    <property type="match status" value="1"/>
</dbReference>
<dbReference type="EMBL" id="HBEM01003277">
    <property type="protein sequence ID" value="CAD8432794.1"/>
    <property type="molecule type" value="Transcribed_RNA"/>
</dbReference>
<organism evidence="6">
    <name type="scientific">Amorphochlora amoebiformis</name>
    <dbReference type="NCBI Taxonomy" id="1561963"/>
    <lineage>
        <taxon>Eukaryota</taxon>
        <taxon>Sar</taxon>
        <taxon>Rhizaria</taxon>
        <taxon>Cercozoa</taxon>
        <taxon>Chlorarachniophyceae</taxon>
        <taxon>Amorphochlora</taxon>
    </lineage>
</organism>
<sequence length="830" mass="92874">MSDNKASSDLVENVEKIFATLDEKGVGYITFETIKASLETNPSLKELGLDSEELFQLMDSDKSGQVTKEEFVQSFVKSLDVDDDRHSRALSIAESVSIAPRFSFRSDQDTDREEDLGASQNSSNFAFRINKISQPKLSLHTGSNQISMSTIPSIESGVLKSTDLPPRHPLSPTSEIGKAVSSDGDDDSEPRSDLSNRTMVSGDWYIRAEIEKEFSVQEVKKPTIRRDSGKDDGTGGTNPSTRRGSDVSFKVETVGSKSPRNHHYSSRITTDEGMNMHQELAERKHETKMLRSRTRILEHECSRLENTTTDLIKAKKVLEDLNHKLSSKLEVRAKTIKKLKDTVRMQRDEITKIGDTRLKLMRLRRDKSEERDGTVLVEEIKTLEEQNRKLEKALSANLLAHTKREKTVRALQIMKQFVWLTVFDKLQRKIKILSRRILKLFDQNRDLQSKQRDSWSAGIKLDVQRADQRRRSTGMLGSMDDSRPAIGQPKSIFEELAESQDLMQIVDGLQKNKSKARSRSPPDVHIRYSREGKSRRSSNTVEDMLREIDRERQEHKASSEKLRKELAAKTQIADSLERKIQALQLTLQGDSNPPGALGSVTSASDRCNSSAYTQLSISSSFAALSPIPAGAVESEVKAGVGGSDLDRLRLTIEPSEEFSDTLKELTRELARALPRDVAFRELDPIWRFYPIPGLSGVHGCLSIPLSMGSDAGFDLNEDIKKALATTISNVMGAEKFIHSISLRDSVSGKELCRHVVKTENKPKSTKYSWFADHNIPKYALGIGLSVLSLSVILLLSSRWKRKDAIARPVETLGLSPDISSGIGAALHFRS</sequence>
<dbReference type="CDD" id="cd00051">
    <property type="entry name" value="EFh"/>
    <property type="match status" value="1"/>
</dbReference>